<protein>
    <submittedName>
        <fullName evidence="1">Uncharacterized protein</fullName>
    </submittedName>
</protein>
<gene>
    <name evidence="2" type="ORF">PCASD_02058</name>
    <name evidence="1" type="ORF">PCASD_11573</name>
</gene>
<name>A0A2N5TFZ6_9BASI</name>
<sequence length="225" mass="24816">MDFLTKRQNSSGNSESHLLLDRMIQKTKNHQNEALQCDAVLLAKILNPAFQLSVFQLWFEDLHSYAECLLQDQINQRKAEMAAKAVSQASTPPVISQPQPSHHTPLANSNQALKWWKEHHQDFLVLSISSNTLQAGLLSLTTLDSSGLNSSSSLAPSGKVTLDQIPPLSLADYFLQQAIDEMEIEPRTVFNSLHLLTPFNAAALTALWLNLVTSTLTGADVSISQ</sequence>
<dbReference type="EMBL" id="PGCI01000609">
    <property type="protein sequence ID" value="PLW24432.1"/>
    <property type="molecule type" value="Genomic_DNA"/>
</dbReference>
<comment type="caution">
    <text evidence="1">The sequence shown here is derived from an EMBL/GenBank/DDBJ whole genome shotgun (WGS) entry which is preliminary data.</text>
</comment>
<evidence type="ECO:0000313" key="2">
    <source>
        <dbReference type="EMBL" id="PLW52136.1"/>
    </source>
</evidence>
<reference evidence="1 3" key="1">
    <citation type="submission" date="2017-11" db="EMBL/GenBank/DDBJ databases">
        <title>De novo assembly and phasing of dikaryotic genomes from two isolates of Puccinia coronata f. sp. avenae, the causal agent of oat crown rust.</title>
        <authorList>
            <person name="Miller M.E."/>
            <person name="Zhang Y."/>
            <person name="Omidvar V."/>
            <person name="Sperschneider J."/>
            <person name="Schwessinger B."/>
            <person name="Raley C."/>
            <person name="Palmer J.M."/>
            <person name="Garnica D."/>
            <person name="Upadhyaya N."/>
            <person name="Rathjen J."/>
            <person name="Taylor J.M."/>
            <person name="Park R.F."/>
            <person name="Dodds P.N."/>
            <person name="Hirsch C.D."/>
            <person name="Kianian S.F."/>
            <person name="Figueroa M."/>
        </authorList>
    </citation>
    <scope>NUCLEOTIDE SEQUENCE [LARGE SCALE GENOMIC DNA]</scope>
    <source>
        <strain evidence="1">12SD80</strain>
    </source>
</reference>
<evidence type="ECO:0000313" key="1">
    <source>
        <dbReference type="EMBL" id="PLW24432.1"/>
    </source>
</evidence>
<organism evidence="1 3">
    <name type="scientific">Puccinia coronata f. sp. avenae</name>
    <dbReference type="NCBI Taxonomy" id="200324"/>
    <lineage>
        <taxon>Eukaryota</taxon>
        <taxon>Fungi</taxon>
        <taxon>Dikarya</taxon>
        <taxon>Basidiomycota</taxon>
        <taxon>Pucciniomycotina</taxon>
        <taxon>Pucciniomycetes</taxon>
        <taxon>Pucciniales</taxon>
        <taxon>Pucciniaceae</taxon>
        <taxon>Puccinia</taxon>
    </lineage>
</organism>
<proteinExistence type="predicted"/>
<evidence type="ECO:0000313" key="3">
    <source>
        <dbReference type="Proteomes" id="UP000235392"/>
    </source>
</evidence>
<dbReference type="EMBL" id="PGCI01000002">
    <property type="protein sequence ID" value="PLW52136.1"/>
    <property type="molecule type" value="Genomic_DNA"/>
</dbReference>
<dbReference type="Proteomes" id="UP000235392">
    <property type="component" value="Unassembled WGS sequence"/>
</dbReference>
<accession>A0A2N5TFZ6</accession>
<dbReference type="AlphaFoldDB" id="A0A2N5TFZ6"/>